<feature type="region of interest" description="Disordered" evidence="1">
    <location>
        <begin position="433"/>
        <end position="547"/>
    </location>
</feature>
<feature type="compositionally biased region" description="Basic and acidic residues" evidence="1">
    <location>
        <begin position="449"/>
        <end position="509"/>
    </location>
</feature>
<evidence type="ECO:0000256" key="1">
    <source>
        <dbReference type="SAM" id="MobiDB-lite"/>
    </source>
</evidence>
<feature type="transmembrane region" description="Helical" evidence="2">
    <location>
        <begin position="572"/>
        <end position="592"/>
    </location>
</feature>
<feature type="compositionally biased region" description="Polar residues" evidence="1">
    <location>
        <begin position="73"/>
        <end position="82"/>
    </location>
</feature>
<organism evidence="4">
    <name type="scientific">Blumeria graminis f. sp. tritici 96224</name>
    <dbReference type="NCBI Taxonomy" id="1268274"/>
    <lineage>
        <taxon>Eukaryota</taxon>
        <taxon>Fungi</taxon>
        <taxon>Dikarya</taxon>
        <taxon>Ascomycota</taxon>
        <taxon>Pezizomycotina</taxon>
        <taxon>Leotiomycetes</taxon>
        <taxon>Erysiphales</taxon>
        <taxon>Erysiphaceae</taxon>
        <taxon>Blumeria</taxon>
    </lineage>
</organism>
<evidence type="ECO:0000313" key="3">
    <source>
        <dbReference type="EMBL" id="EPQ62032.1"/>
    </source>
</evidence>
<dbReference type="EMBL" id="KE375199">
    <property type="protein sequence ID" value="EPQ62032.1"/>
    <property type="molecule type" value="Genomic_DNA"/>
</dbReference>
<evidence type="ECO:0000256" key="2">
    <source>
        <dbReference type="SAM" id="Phobius"/>
    </source>
</evidence>
<feature type="compositionally biased region" description="Polar residues" evidence="1">
    <location>
        <begin position="107"/>
        <end position="134"/>
    </location>
</feature>
<protein>
    <submittedName>
        <fullName evidence="4">Bgt-5097</fullName>
    </submittedName>
</protein>
<dbReference type="EMBL" id="UIGY01000226">
    <property type="protein sequence ID" value="SUZ13223.1"/>
    <property type="molecule type" value="Genomic_DNA"/>
</dbReference>
<dbReference type="OrthoDB" id="5369448at2759"/>
<feature type="compositionally biased region" description="Low complexity" evidence="1">
    <location>
        <begin position="190"/>
        <end position="211"/>
    </location>
</feature>
<reference evidence="4" key="3">
    <citation type="submission" date="2018-07" db="EMBL/GenBank/DDBJ databases">
        <authorList>
            <person name="Quirk P.G."/>
            <person name="Krulwich T.A."/>
        </authorList>
    </citation>
    <scope>NUCLEOTIDE SEQUENCE</scope>
    <source>
        <strain evidence="4">96224</strain>
    </source>
</reference>
<feature type="compositionally biased region" description="Polar residues" evidence="1">
    <location>
        <begin position="54"/>
        <end position="63"/>
    </location>
</feature>
<evidence type="ECO:0000313" key="4">
    <source>
        <dbReference type="EMBL" id="SUZ13223.1"/>
    </source>
</evidence>
<keyword evidence="2" id="KW-0812">Transmembrane</keyword>
<dbReference type="HOGENOM" id="CLU_383549_0_0_1"/>
<feature type="compositionally biased region" description="Polar residues" evidence="1">
    <location>
        <begin position="153"/>
        <end position="166"/>
    </location>
</feature>
<feature type="compositionally biased region" description="Polar residues" evidence="1">
    <location>
        <begin position="212"/>
        <end position="228"/>
    </location>
</feature>
<reference evidence="5" key="1">
    <citation type="journal article" date="2013" name="Nat. Genet.">
        <title>The wheat powdery mildew genome shows the unique evolution of an obligate biotroph.</title>
        <authorList>
            <person name="Wicker T."/>
            <person name="Oberhaensli S."/>
            <person name="Parlange F."/>
            <person name="Buchmann J.P."/>
            <person name="Shatalina M."/>
            <person name="Roffler S."/>
            <person name="Ben-David R."/>
            <person name="Dolezel J."/>
            <person name="Simkova H."/>
            <person name="Schulze-Lefert P."/>
            <person name="Spanu P.D."/>
            <person name="Bruggmann R."/>
            <person name="Amselem J."/>
            <person name="Quesneville H."/>
            <person name="Ver Loren van Themaat E."/>
            <person name="Paape T."/>
            <person name="Shimizu K.K."/>
            <person name="Keller B."/>
        </authorList>
    </citation>
    <scope>NUCLEOTIDE SEQUENCE [LARGE SCALE GENOMIC DNA]</scope>
    <source>
        <strain evidence="5">96224</strain>
    </source>
</reference>
<feature type="compositionally biased region" description="Low complexity" evidence="1">
    <location>
        <begin position="514"/>
        <end position="529"/>
    </location>
</feature>
<feature type="compositionally biased region" description="Acidic residues" evidence="1">
    <location>
        <begin position="439"/>
        <end position="448"/>
    </location>
</feature>
<feature type="compositionally biased region" description="Low complexity" evidence="1">
    <location>
        <begin position="84"/>
        <end position="95"/>
    </location>
</feature>
<keyword evidence="2" id="KW-0472">Membrane</keyword>
<gene>
    <name evidence="3" type="ORF">BGT96224_5097</name>
    <name evidence="4" type="ORF">BGT96224V2_LOCUS6390</name>
</gene>
<feature type="compositionally biased region" description="Basic and acidic residues" evidence="1">
    <location>
        <begin position="12"/>
        <end position="53"/>
    </location>
</feature>
<proteinExistence type="predicted"/>
<sequence>MPIDEAVGCHLEPPEKIDERKAAIGDRNRNRKDKYGKILEESYRSLHDMRSRLNPENQEYNYHTSDRRDDSYAGSSFVSDNEQNSESGTGGSNSHHGGEMDDVFSDSGRSQRSSINSFHENAPSEKSSQKSSMMPTDVDETTSRSDSHIPISRSPSGISYPGSNPSDLIMVKPKTRSPFRSPSSVRAIQMTSPTPSMFPSSLPSDQKLSSSRRGTLNVKSTPNKTTPTRLKRPPKDPLVLLHITIMPLKWPYSYISSSSEVPESIKTIQETWRLLQDKLGNTVLERGILLAHPQDSYETLEERLLEALELPLHVRARILKCGHYIGSSYLETFTTDEAQDDSISVRSRDSIPNIPRKCLTCGREILFQELKECKKPENRFCIKVFASNGLMSPGAWTAAWREMERVDVEIEPHVEPHVREELERLAPASQHLVSLHHDDDDDDEDFDREEMTTRYSSHLDIDHEKGEEELRIEAELREHEQREEMRRKATVKEEEEREKEVRRITEEMSRNYGRSGLERSASSRSSRQSTVQESPRKTTKAAPSAAKTTESESFLQLLFAAVRVILQDKRNILIGLLILFLLGLGIVPGGLIMRHRAPQEPYVPKEATSRSEPWSAEPPTMTTTVFAEKIVTRLITVPAPTAAAEKSIVPVALPSEVLDAPQHLPHASDQASVPSRYFRTRPQNMPLMPVDRLQTIELPLSHLNSPRDIDHDELSLEKDEL</sequence>
<evidence type="ECO:0000313" key="5">
    <source>
        <dbReference type="Proteomes" id="UP000053110"/>
    </source>
</evidence>
<keyword evidence="2" id="KW-1133">Transmembrane helix</keyword>
<feature type="region of interest" description="Disordered" evidence="1">
    <location>
        <begin position="1"/>
        <end position="233"/>
    </location>
</feature>
<dbReference type="Proteomes" id="UP000053110">
    <property type="component" value="Unassembled WGS sequence"/>
</dbReference>
<reference evidence="3" key="2">
    <citation type="submission" date="2013-01" db="EMBL/GenBank/DDBJ databases">
        <title>The wheat powdery mildew genome reveals unique evolution of an obligate biotroph.</title>
        <authorList>
            <person name="Oberhaensli S."/>
            <person name="Wicker T."/>
            <person name="Keller B."/>
        </authorList>
    </citation>
    <scope>NUCLEOTIDE SEQUENCE</scope>
    <source>
        <strain evidence="3">96224</strain>
    </source>
</reference>
<name>A0A061HCT1_BLUGR</name>
<dbReference type="AlphaFoldDB" id="A0A061HCT1"/>
<accession>A0A061HCT1</accession>